<dbReference type="InterPro" id="IPR011042">
    <property type="entry name" value="6-blade_b-propeller_TolB-like"/>
</dbReference>
<feature type="signal peptide" evidence="1">
    <location>
        <begin position="1"/>
        <end position="21"/>
    </location>
</feature>
<protein>
    <recommendedName>
        <fullName evidence="4">NHL repeat-containing protein</fullName>
    </recommendedName>
</protein>
<sequence length="297" mass="31391">MKLPLRLLLLVGCCLILFSCAGNDDVKPQMQSPVRLSAVTTDGLWVADHLANRVFLLDRQSLEIRDSFPVGPRPAGVVVASGRVFVAEQNAGRVSVYNLSGTPLFRLGQGDNEFLRPNGMALNAASGLVYIADLKAGKIRVFTLNGTDAGFAIGSGELNAPTAVTFDPDRREILVSDFGVPDAPQVRVYAEDGTFLRSLPGTVSSGMLGVTSIFSAPQGLTVDGKGHLFLVDSLLGQVLVLDELTGELLKTVGRTGTGNGELFLPLDVTIDPGSGDLLVANSKPARIEVYRQGGVMP</sequence>
<dbReference type="Proteomes" id="UP000236340">
    <property type="component" value="Unassembled WGS sequence"/>
</dbReference>
<feature type="chain" id="PRO_5014322754" description="NHL repeat-containing protein" evidence="1">
    <location>
        <begin position="22"/>
        <end position="297"/>
    </location>
</feature>
<dbReference type="PANTHER" id="PTHR24104:SF25">
    <property type="entry name" value="PROTEIN LIN-41"/>
    <property type="match status" value="1"/>
</dbReference>
<dbReference type="AlphaFoldDB" id="A0A2K2H6E4"/>
<dbReference type="EMBL" id="PPFX01000047">
    <property type="protein sequence ID" value="PNU18878.1"/>
    <property type="molecule type" value="Genomic_DNA"/>
</dbReference>
<dbReference type="RefSeq" id="WP_103116607.1">
    <property type="nucleotide sequence ID" value="NZ_PPFX01000047.1"/>
</dbReference>
<proteinExistence type="predicted"/>
<dbReference type="Gene3D" id="2.120.10.30">
    <property type="entry name" value="TolB, C-terminal domain"/>
    <property type="match status" value="2"/>
</dbReference>
<accession>A0A2K2H6E4</accession>
<name>A0A2K2H6E4_9BACT</name>
<evidence type="ECO:0000256" key="1">
    <source>
        <dbReference type="SAM" id="SignalP"/>
    </source>
</evidence>
<dbReference type="PANTHER" id="PTHR24104">
    <property type="entry name" value="E3 UBIQUITIN-PROTEIN LIGASE NHLRC1-RELATED"/>
    <property type="match status" value="1"/>
</dbReference>
<dbReference type="SUPFAM" id="SSF101898">
    <property type="entry name" value="NHL repeat"/>
    <property type="match status" value="1"/>
</dbReference>
<evidence type="ECO:0008006" key="4">
    <source>
        <dbReference type="Google" id="ProtNLM"/>
    </source>
</evidence>
<evidence type="ECO:0000313" key="2">
    <source>
        <dbReference type="EMBL" id="PNU18878.1"/>
    </source>
</evidence>
<comment type="caution">
    <text evidence="2">The sequence shown here is derived from an EMBL/GenBank/DDBJ whole genome shotgun (WGS) entry which is preliminary data.</text>
</comment>
<organism evidence="2 3">
    <name type="scientific">Geothermobacter hydrogeniphilus</name>
    <dbReference type="NCBI Taxonomy" id="1969733"/>
    <lineage>
        <taxon>Bacteria</taxon>
        <taxon>Pseudomonadati</taxon>
        <taxon>Thermodesulfobacteriota</taxon>
        <taxon>Desulfuromonadia</taxon>
        <taxon>Desulfuromonadales</taxon>
        <taxon>Geothermobacteraceae</taxon>
        <taxon>Geothermobacter</taxon>
    </lineage>
</organism>
<reference evidence="2 3" key="1">
    <citation type="journal article" date="2018" name="Genome Announc.">
        <title>Genome Sequence of Geothermobacter sp. HR-1 Iron Reducer from the Loihi Seamount.</title>
        <authorList>
            <person name="Smith H."/>
            <person name="Abuyen K."/>
            <person name="Tremblay J."/>
            <person name="Savalia P."/>
            <person name="Perez-Rodriguez I."/>
            <person name="Emerson D."/>
            <person name="Tully B."/>
            <person name="Amend J."/>
        </authorList>
    </citation>
    <scope>NUCLEOTIDE SEQUENCE [LARGE SCALE GENOMIC DNA]</scope>
    <source>
        <strain evidence="2 3">HR-1</strain>
    </source>
</reference>
<evidence type="ECO:0000313" key="3">
    <source>
        <dbReference type="Proteomes" id="UP000236340"/>
    </source>
</evidence>
<keyword evidence="1" id="KW-0732">Signal</keyword>
<dbReference type="PROSITE" id="PS51257">
    <property type="entry name" value="PROKAR_LIPOPROTEIN"/>
    <property type="match status" value="1"/>
</dbReference>
<gene>
    <name evidence="2" type="ORF">C2E25_15365</name>
</gene>
<dbReference type="OrthoDB" id="9775406at2"/>
<dbReference type="GO" id="GO:0008270">
    <property type="term" value="F:zinc ion binding"/>
    <property type="evidence" value="ECO:0007669"/>
    <property type="project" value="UniProtKB-KW"/>
</dbReference>
<dbReference type="InterPro" id="IPR050952">
    <property type="entry name" value="TRIM-NHL_E3_ligases"/>
</dbReference>